<name>A0A0P0UXL3_ORYSJ</name>
<gene>
    <name evidence="2" type="ordered locus">Os01g0135600</name>
    <name evidence="2" type="ORF">OSNPB_010135600</name>
</gene>
<reference evidence="2 3" key="2">
    <citation type="journal article" date="2013" name="Plant Cell Physiol.">
        <title>Rice Annotation Project Database (RAP-DB): an integrative and interactive database for rice genomics.</title>
        <authorList>
            <person name="Sakai H."/>
            <person name="Lee S.S."/>
            <person name="Tanaka T."/>
            <person name="Numa H."/>
            <person name="Kim J."/>
            <person name="Kawahara Y."/>
            <person name="Wakimoto H."/>
            <person name="Yang C.C."/>
            <person name="Iwamoto M."/>
            <person name="Abe T."/>
            <person name="Yamada Y."/>
            <person name="Muto A."/>
            <person name="Inokuchi H."/>
            <person name="Ikemura T."/>
            <person name="Matsumoto T."/>
            <person name="Sasaki T."/>
            <person name="Itoh T."/>
        </authorList>
    </citation>
    <scope>NUCLEOTIDE SEQUENCE [LARGE SCALE GENOMIC DNA]</scope>
    <source>
        <strain evidence="3">cv. Nipponbare</strain>
    </source>
</reference>
<dbReference type="InParanoid" id="A0A0P0UXL3"/>
<evidence type="ECO:0000313" key="2">
    <source>
        <dbReference type="EMBL" id="BAS70256.1"/>
    </source>
</evidence>
<reference evidence="2 3" key="3">
    <citation type="journal article" date="2013" name="Rice">
        <title>Improvement of the Oryza sativa Nipponbare reference genome using next generation sequence and optical map data.</title>
        <authorList>
            <person name="Kawahara Y."/>
            <person name="de la Bastide M."/>
            <person name="Hamilton J.P."/>
            <person name="Kanamori H."/>
            <person name="McCombie W.R."/>
            <person name="Ouyang S."/>
            <person name="Schwartz D.C."/>
            <person name="Tanaka T."/>
            <person name="Wu J."/>
            <person name="Zhou S."/>
            <person name="Childs K.L."/>
            <person name="Davidson R.M."/>
            <person name="Lin H."/>
            <person name="Quesada-Ocampo L."/>
            <person name="Vaillancourt B."/>
            <person name="Sakai H."/>
            <person name="Lee S.S."/>
            <person name="Kim J."/>
            <person name="Numa H."/>
            <person name="Itoh T."/>
            <person name="Buell C.R."/>
            <person name="Matsumoto T."/>
        </authorList>
    </citation>
    <scope>NUCLEOTIDE SEQUENCE [LARGE SCALE GENOMIC DNA]</scope>
    <source>
        <strain evidence="3">cv. Nipponbare</strain>
    </source>
</reference>
<dbReference type="Proteomes" id="UP000059680">
    <property type="component" value="Chromosome 1"/>
</dbReference>
<sequence length="123" mass="13086">KATRARLPLATSSLFPRTADDPLHPRAAVAGDLVPTPAPRPVTAAAAGDLVPASVPRPATHSPERVVAGELLTMPARGLHRRPLPRTYAEASDPSPMRGRGQRPPPRARAAAGYPFPRARRCR</sequence>
<keyword evidence="3" id="KW-1185">Reference proteome</keyword>
<dbReference type="AlphaFoldDB" id="A0A0P0UXL3"/>
<proteinExistence type="predicted"/>
<evidence type="ECO:0000313" key="3">
    <source>
        <dbReference type="Proteomes" id="UP000059680"/>
    </source>
</evidence>
<protein>
    <submittedName>
        <fullName evidence="2">Os01g0135600 protein</fullName>
    </submittedName>
</protein>
<feature type="compositionally biased region" description="Low complexity" evidence="1">
    <location>
        <begin position="108"/>
        <end position="117"/>
    </location>
</feature>
<organism evidence="2 3">
    <name type="scientific">Oryza sativa subsp. japonica</name>
    <name type="common">Rice</name>
    <dbReference type="NCBI Taxonomy" id="39947"/>
    <lineage>
        <taxon>Eukaryota</taxon>
        <taxon>Viridiplantae</taxon>
        <taxon>Streptophyta</taxon>
        <taxon>Embryophyta</taxon>
        <taxon>Tracheophyta</taxon>
        <taxon>Spermatophyta</taxon>
        <taxon>Magnoliopsida</taxon>
        <taxon>Liliopsida</taxon>
        <taxon>Poales</taxon>
        <taxon>Poaceae</taxon>
        <taxon>BOP clade</taxon>
        <taxon>Oryzoideae</taxon>
        <taxon>Oryzeae</taxon>
        <taxon>Oryzinae</taxon>
        <taxon>Oryza</taxon>
        <taxon>Oryza sativa</taxon>
    </lineage>
</organism>
<feature type="region of interest" description="Disordered" evidence="1">
    <location>
        <begin position="1"/>
        <end position="23"/>
    </location>
</feature>
<evidence type="ECO:0000256" key="1">
    <source>
        <dbReference type="SAM" id="MobiDB-lite"/>
    </source>
</evidence>
<dbReference type="PaxDb" id="39947-A0A0P0UXL3"/>
<reference evidence="3" key="1">
    <citation type="journal article" date="2005" name="Nature">
        <title>The map-based sequence of the rice genome.</title>
        <authorList>
            <consortium name="International rice genome sequencing project (IRGSP)"/>
            <person name="Matsumoto T."/>
            <person name="Wu J."/>
            <person name="Kanamori H."/>
            <person name="Katayose Y."/>
            <person name="Fujisawa M."/>
            <person name="Namiki N."/>
            <person name="Mizuno H."/>
            <person name="Yamamoto K."/>
            <person name="Antonio B.A."/>
            <person name="Baba T."/>
            <person name="Sakata K."/>
            <person name="Nagamura Y."/>
            <person name="Aoki H."/>
            <person name="Arikawa K."/>
            <person name="Arita K."/>
            <person name="Bito T."/>
            <person name="Chiden Y."/>
            <person name="Fujitsuka N."/>
            <person name="Fukunaka R."/>
            <person name="Hamada M."/>
            <person name="Harada C."/>
            <person name="Hayashi A."/>
            <person name="Hijishita S."/>
            <person name="Honda M."/>
            <person name="Hosokawa S."/>
            <person name="Ichikawa Y."/>
            <person name="Idonuma A."/>
            <person name="Iijima M."/>
            <person name="Ikeda M."/>
            <person name="Ikeno M."/>
            <person name="Ito K."/>
            <person name="Ito S."/>
            <person name="Ito T."/>
            <person name="Ito Y."/>
            <person name="Ito Y."/>
            <person name="Iwabuchi A."/>
            <person name="Kamiya K."/>
            <person name="Karasawa W."/>
            <person name="Kurita K."/>
            <person name="Katagiri S."/>
            <person name="Kikuta A."/>
            <person name="Kobayashi H."/>
            <person name="Kobayashi N."/>
            <person name="Machita K."/>
            <person name="Maehara T."/>
            <person name="Masukawa M."/>
            <person name="Mizubayashi T."/>
            <person name="Mukai Y."/>
            <person name="Nagasaki H."/>
            <person name="Nagata Y."/>
            <person name="Naito S."/>
            <person name="Nakashima M."/>
            <person name="Nakama Y."/>
            <person name="Nakamichi Y."/>
            <person name="Nakamura M."/>
            <person name="Meguro A."/>
            <person name="Negishi M."/>
            <person name="Ohta I."/>
            <person name="Ohta T."/>
            <person name="Okamoto M."/>
            <person name="Ono N."/>
            <person name="Saji S."/>
            <person name="Sakaguchi M."/>
            <person name="Sakai K."/>
            <person name="Shibata M."/>
            <person name="Shimokawa T."/>
            <person name="Song J."/>
            <person name="Takazaki Y."/>
            <person name="Terasawa K."/>
            <person name="Tsugane M."/>
            <person name="Tsuji K."/>
            <person name="Ueda S."/>
            <person name="Waki K."/>
            <person name="Yamagata H."/>
            <person name="Yamamoto M."/>
            <person name="Yamamoto S."/>
            <person name="Yamane H."/>
            <person name="Yoshiki S."/>
            <person name="Yoshihara R."/>
            <person name="Yukawa K."/>
            <person name="Zhong H."/>
            <person name="Yano M."/>
            <person name="Yuan Q."/>
            <person name="Ouyang S."/>
            <person name="Liu J."/>
            <person name="Jones K.M."/>
            <person name="Gansberger K."/>
            <person name="Moffat K."/>
            <person name="Hill J."/>
            <person name="Bera J."/>
            <person name="Fadrosh D."/>
            <person name="Jin S."/>
            <person name="Johri S."/>
            <person name="Kim M."/>
            <person name="Overton L."/>
            <person name="Reardon M."/>
            <person name="Tsitrin T."/>
            <person name="Vuong H."/>
            <person name="Weaver B."/>
            <person name="Ciecko A."/>
            <person name="Tallon L."/>
            <person name="Jackson J."/>
            <person name="Pai G."/>
            <person name="Aken S.V."/>
            <person name="Utterback T."/>
            <person name="Reidmuller S."/>
            <person name="Feldblyum T."/>
            <person name="Hsiao J."/>
            <person name="Zismann V."/>
            <person name="Iobst S."/>
            <person name="de Vazeille A.R."/>
            <person name="Buell C.R."/>
            <person name="Ying K."/>
            <person name="Li Y."/>
            <person name="Lu T."/>
            <person name="Huang Y."/>
            <person name="Zhao Q."/>
            <person name="Feng Q."/>
            <person name="Zhang L."/>
            <person name="Zhu J."/>
            <person name="Weng Q."/>
            <person name="Mu J."/>
            <person name="Lu Y."/>
            <person name="Fan D."/>
            <person name="Liu Y."/>
            <person name="Guan J."/>
            <person name="Zhang Y."/>
            <person name="Yu S."/>
            <person name="Liu X."/>
            <person name="Zhang Y."/>
            <person name="Hong G."/>
            <person name="Han B."/>
            <person name="Choisne N."/>
            <person name="Demange N."/>
            <person name="Orjeda G."/>
            <person name="Samain S."/>
            <person name="Cattolico L."/>
            <person name="Pelletier E."/>
            <person name="Couloux A."/>
            <person name="Segurens B."/>
            <person name="Wincker P."/>
            <person name="D'Hont A."/>
            <person name="Scarpelli C."/>
            <person name="Weissenbach J."/>
            <person name="Salanoubat M."/>
            <person name="Quetier F."/>
            <person name="Yu Y."/>
            <person name="Kim H.R."/>
            <person name="Rambo T."/>
            <person name="Currie J."/>
            <person name="Collura K."/>
            <person name="Luo M."/>
            <person name="Yang T."/>
            <person name="Ammiraju J.S.S."/>
            <person name="Engler F."/>
            <person name="Soderlund C."/>
            <person name="Wing R.A."/>
            <person name="Palmer L.E."/>
            <person name="de la Bastide M."/>
            <person name="Spiegel L."/>
            <person name="Nascimento L."/>
            <person name="Zutavern T."/>
            <person name="O'Shaughnessy A."/>
            <person name="Dike S."/>
            <person name="Dedhia N."/>
            <person name="Preston R."/>
            <person name="Balija V."/>
            <person name="McCombie W.R."/>
            <person name="Chow T."/>
            <person name="Chen H."/>
            <person name="Chung M."/>
            <person name="Chen C."/>
            <person name="Shaw J."/>
            <person name="Wu H."/>
            <person name="Hsiao K."/>
            <person name="Chao Y."/>
            <person name="Chu M."/>
            <person name="Cheng C."/>
            <person name="Hour A."/>
            <person name="Lee P."/>
            <person name="Lin S."/>
            <person name="Lin Y."/>
            <person name="Liou J."/>
            <person name="Liu S."/>
            <person name="Hsing Y."/>
            <person name="Raghuvanshi S."/>
            <person name="Mohanty A."/>
            <person name="Bharti A.K."/>
            <person name="Gaur A."/>
            <person name="Gupta V."/>
            <person name="Kumar D."/>
            <person name="Ravi V."/>
            <person name="Vij S."/>
            <person name="Kapur A."/>
            <person name="Khurana P."/>
            <person name="Khurana P."/>
            <person name="Khurana J.P."/>
            <person name="Tyagi A.K."/>
            <person name="Gaikwad K."/>
            <person name="Singh A."/>
            <person name="Dalal V."/>
            <person name="Srivastava S."/>
            <person name="Dixit A."/>
            <person name="Pal A.K."/>
            <person name="Ghazi I.A."/>
            <person name="Yadav M."/>
            <person name="Pandit A."/>
            <person name="Bhargava A."/>
            <person name="Sureshbabu K."/>
            <person name="Batra K."/>
            <person name="Sharma T.R."/>
            <person name="Mohapatra T."/>
            <person name="Singh N.K."/>
            <person name="Messing J."/>
            <person name="Nelson A.B."/>
            <person name="Fuks G."/>
            <person name="Kavchok S."/>
            <person name="Keizer G."/>
            <person name="Linton E."/>
            <person name="Llaca V."/>
            <person name="Song R."/>
            <person name="Tanyolac B."/>
            <person name="Young S."/>
            <person name="Ho-Il K."/>
            <person name="Hahn J.H."/>
            <person name="Sangsakoo G."/>
            <person name="Vanavichit A."/>
            <person name="de Mattos Luiz.A.T."/>
            <person name="Zimmer P.D."/>
            <person name="Malone G."/>
            <person name="Dellagostin O."/>
            <person name="de Oliveira A.C."/>
            <person name="Bevan M."/>
            <person name="Bancroft I."/>
            <person name="Minx P."/>
            <person name="Cordum H."/>
            <person name="Wilson R."/>
            <person name="Cheng Z."/>
            <person name="Jin W."/>
            <person name="Jiang J."/>
            <person name="Leong S.A."/>
            <person name="Iwama H."/>
            <person name="Gojobori T."/>
            <person name="Itoh T."/>
            <person name="Niimura Y."/>
            <person name="Fujii Y."/>
            <person name="Habara T."/>
            <person name="Sakai H."/>
            <person name="Sato Y."/>
            <person name="Wilson G."/>
            <person name="Kumar K."/>
            <person name="McCouch S."/>
            <person name="Juretic N."/>
            <person name="Hoen D."/>
            <person name="Wright S."/>
            <person name="Bruskiewich R."/>
            <person name="Bureau T."/>
            <person name="Miyao A."/>
            <person name="Hirochika H."/>
            <person name="Nishikawa T."/>
            <person name="Kadowaki K."/>
            <person name="Sugiura M."/>
            <person name="Burr B."/>
            <person name="Sasaki T."/>
        </authorList>
    </citation>
    <scope>NUCLEOTIDE SEQUENCE [LARGE SCALE GENOMIC DNA]</scope>
    <source>
        <strain evidence="3">cv. Nipponbare</strain>
    </source>
</reference>
<dbReference type="Gramene" id="Os01t0135600-01">
    <property type="protein sequence ID" value="Os01t0135600-01"/>
    <property type="gene ID" value="Os01g0135600"/>
</dbReference>
<accession>A0A0P0UXL3</accession>
<feature type="region of interest" description="Disordered" evidence="1">
    <location>
        <begin position="74"/>
        <end position="123"/>
    </location>
</feature>
<feature type="non-terminal residue" evidence="2">
    <location>
        <position position="1"/>
    </location>
</feature>
<dbReference type="EMBL" id="AP014957">
    <property type="protein sequence ID" value="BAS70256.1"/>
    <property type="molecule type" value="Genomic_DNA"/>
</dbReference>